<keyword evidence="4 9" id="KW-0067">ATP-binding</keyword>
<evidence type="ECO:0000313" key="13">
    <source>
        <dbReference type="Proteomes" id="UP000187013"/>
    </source>
</evidence>
<dbReference type="InterPro" id="IPR014017">
    <property type="entry name" value="DNA_helicase_UvrD-like_C"/>
</dbReference>
<dbReference type="PANTHER" id="PTHR11070">
    <property type="entry name" value="UVRD / RECB / PCRA DNA HELICASE FAMILY MEMBER"/>
    <property type="match status" value="1"/>
</dbReference>
<evidence type="ECO:0000259" key="11">
    <source>
        <dbReference type="PROSITE" id="PS51217"/>
    </source>
</evidence>
<dbReference type="GO" id="GO:0043138">
    <property type="term" value="F:3'-5' DNA helicase activity"/>
    <property type="evidence" value="ECO:0007669"/>
    <property type="project" value="UniProtKB-EC"/>
</dbReference>
<evidence type="ECO:0000256" key="6">
    <source>
        <dbReference type="ARBA" id="ARBA00034617"/>
    </source>
</evidence>
<keyword evidence="1 9" id="KW-0547">Nucleotide-binding</keyword>
<name>A0A1Q3A9M2_ZYGRO</name>
<evidence type="ECO:0000313" key="12">
    <source>
        <dbReference type="EMBL" id="GAV52273.1"/>
    </source>
</evidence>
<dbReference type="CDD" id="cd17932">
    <property type="entry name" value="DEXQc_UvrD"/>
    <property type="match status" value="1"/>
</dbReference>
<dbReference type="Gene3D" id="1.10.486.10">
    <property type="entry name" value="PCRA, domain 4"/>
    <property type="match status" value="1"/>
</dbReference>
<keyword evidence="3 9" id="KW-0347">Helicase</keyword>
<dbReference type="PROSITE" id="PS51217">
    <property type="entry name" value="UVRD_HELICASE_CTER"/>
    <property type="match status" value="1"/>
</dbReference>
<dbReference type="Pfam" id="PF00580">
    <property type="entry name" value="UvrD-helicase"/>
    <property type="match status" value="1"/>
</dbReference>
<accession>A0A1Q3A9M2</accession>
<evidence type="ECO:0000256" key="7">
    <source>
        <dbReference type="ARBA" id="ARBA00034808"/>
    </source>
</evidence>
<dbReference type="InterPro" id="IPR027417">
    <property type="entry name" value="P-loop_NTPase"/>
</dbReference>
<proteinExistence type="predicted"/>
<evidence type="ECO:0000256" key="9">
    <source>
        <dbReference type="PROSITE-ProRule" id="PRU00560"/>
    </source>
</evidence>
<dbReference type="GO" id="GO:0000725">
    <property type="term" value="P:recombinational repair"/>
    <property type="evidence" value="ECO:0007669"/>
    <property type="project" value="TreeGrafter"/>
</dbReference>
<evidence type="ECO:0000256" key="3">
    <source>
        <dbReference type="ARBA" id="ARBA00022806"/>
    </source>
</evidence>
<feature type="domain" description="UvrD-like helicase ATP-binding" evidence="10">
    <location>
        <begin position="4"/>
        <end position="288"/>
    </location>
</feature>
<dbReference type="PROSITE" id="PS51198">
    <property type="entry name" value="UVRD_HELICASE_ATP_BIND"/>
    <property type="match status" value="1"/>
</dbReference>
<evidence type="ECO:0000256" key="8">
    <source>
        <dbReference type="ARBA" id="ARBA00048988"/>
    </source>
</evidence>
<dbReference type="GO" id="GO:0016787">
    <property type="term" value="F:hydrolase activity"/>
    <property type="evidence" value="ECO:0007669"/>
    <property type="project" value="UniProtKB-UniRule"/>
</dbReference>
<dbReference type="EC" id="5.6.2.4" evidence="7"/>
<dbReference type="InterPro" id="IPR000212">
    <property type="entry name" value="DNA_helicase_UvrD/REP"/>
</dbReference>
<feature type="binding site" evidence="9">
    <location>
        <begin position="25"/>
        <end position="32"/>
    </location>
    <ligand>
        <name>ATP</name>
        <dbReference type="ChEBI" id="CHEBI:30616"/>
    </ligand>
</feature>
<dbReference type="Gene3D" id="3.40.50.300">
    <property type="entry name" value="P-loop containing nucleotide triphosphate hydrolases"/>
    <property type="match status" value="2"/>
</dbReference>
<dbReference type="OrthoDB" id="1470711at2759"/>
<dbReference type="GO" id="GO:0003677">
    <property type="term" value="F:DNA binding"/>
    <property type="evidence" value="ECO:0007669"/>
    <property type="project" value="InterPro"/>
</dbReference>
<reference evidence="12 13" key="1">
    <citation type="submission" date="2016-08" db="EMBL/GenBank/DDBJ databases">
        <title>Draft genome sequence of allopolyploid Zygosaccharomyces rouxii.</title>
        <authorList>
            <person name="Watanabe J."/>
            <person name="Uehara K."/>
            <person name="Mogi Y."/>
            <person name="Tsukioka Y."/>
        </authorList>
    </citation>
    <scope>NUCLEOTIDE SEQUENCE [LARGE SCALE GENOMIC DNA]</scope>
    <source>
        <strain evidence="12 13">NBRC 110957</strain>
    </source>
</reference>
<dbReference type="EMBL" id="BDGX01000033">
    <property type="protein sequence ID" value="GAV52273.1"/>
    <property type="molecule type" value="Genomic_DNA"/>
</dbReference>
<comment type="caution">
    <text evidence="12">The sequence shown here is derived from an EMBL/GenBank/DDBJ whole genome shotgun (WGS) entry which is preliminary data.</text>
</comment>
<evidence type="ECO:0000256" key="2">
    <source>
        <dbReference type="ARBA" id="ARBA00022801"/>
    </source>
</evidence>
<feature type="domain" description="UvrD-like helicase C-terminal" evidence="11">
    <location>
        <begin position="289"/>
        <end position="594"/>
    </location>
</feature>
<sequence>MVLTTSQRKILEFPYKPASTLKVVAGPGSGKTVTLLHKVHHLVETGQVRPDEILILSLTNKAVDNIIEKLLSVFEESNDENKYTAYELQEIVGQIHVNTIHGLANRIVIENEGLVSIIEENGWRGLMKLLSQDLWKNKHSKLMTPRELQKMFNEYKLGNTRKNEVMERLMKIMKDCQIFTNDDLIYNAPKYLEHPTDRIDYLEGQCFTRALMDEFKVVLVDEFQDLFPSVLPLLEKIAANKQLILFGDSNQSIYNFLGDNRTVMDRLDKLHTAENFTVFHLYDNFRSTPEIISVASKIMRYKVDLNELAKRDLVLKGPSGVYPEVQEISDPVEELEALVEKICLIVCSGAALSDVAVLARTNAHVQIIAEHLRFYGIPFRKLTAQPDWISDSRIQFLISILRTAILVRRGIFEESDPLAAKRSDFSVIVTLSAIKGVGNQAIQSLFRICNEKNISLWHYITEVPKNEWPSAVSNRKKIETYITMISHLMEDSHLVEIEDPLQLLTKISKAAYSLDFAPMVIKGERELHDFKSNLHEMFRVIKICSLNKPPGSSLAEWFLESYVEQGAIQHHQDIQYQSGGLGAVNLSTIHSSKGLEFPIVFLIGGLTHFPIDQNLLYVGMTRARNLLYLNNIKHTGILSNLIARENGSALLNDRFWNYYNQDLKRPILYSAADSVKRYQKIQKKYGFNFIGKRTITTWNYKNAISLFKRLIR</sequence>
<dbReference type="GO" id="GO:0005634">
    <property type="term" value="C:nucleus"/>
    <property type="evidence" value="ECO:0007669"/>
    <property type="project" value="TreeGrafter"/>
</dbReference>
<dbReference type="SUPFAM" id="SSF52540">
    <property type="entry name" value="P-loop containing nucleoside triphosphate hydrolases"/>
    <property type="match status" value="1"/>
</dbReference>
<dbReference type="InterPro" id="IPR014016">
    <property type="entry name" value="UvrD-like_ATP-bd"/>
</dbReference>
<keyword evidence="2 9" id="KW-0378">Hydrolase</keyword>
<dbReference type="AlphaFoldDB" id="A0A1Q3A9M2"/>
<evidence type="ECO:0000259" key="10">
    <source>
        <dbReference type="PROSITE" id="PS51198"/>
    </source>
</evidence>
<comment type="catalytic activity">
    <reaction evidence="6">
        <text>Couples ATP hydrolysis with the unwinding of duplex DNA by translocating in the 3'-5' direction.</text>
        <dbReference type="EC" id="5.6.2.4"/>
    </reaction>
</comment>
<dbReference type="Pfam" id="PF13361">
    <property type="entry name" value="UvrD_C"/>
    <property type="match status" value="1"/>
</dbReference>
<organism evidence="12 13">
    <name type="scientific">Zygosaccharomyces rouxii</name>
    <dbReference type="NCBI Taxonomy" id="4956"/>
    <lineage>
        <taxon>Eukaryota</taxon>
        <taxon>Fungi</taxon>
        <taxon>Dikarya</taxon>
        <taxon>Ascomycota</taxon>
        <taxon>Saccharomycotina</taxon>
        <taxon>Saccharomycetes</taxon>
        <taxon>Saccharomycetales</taxon>
        <taxon>Saccharomycetaceae</taxon>
        <taxon>Zygosaccharomyces</taxon>
    </lineage>
</organism>
<dbReference type="PANTHER" id="PTHR11070:SF46">
    <property type="entry name" value="ATP-DEPENDENT DNA HELICASE HMI1, MITOCHONDRIAL"/>
    <property type="match status" value="1"/>
</dbReference>
<dbReference type="Proteomes" id="UP000187013">
    <property type="component" value="Unassembled WGS sequence"/>
</dbReference>
<protein>
    <recommendedName>
        <fullName evidence="7">DNA 3'-5' helicase</fullName>
        <ecNumber evidence="7">5.6.2.4</ecNumber>
    </recommendedName>
</protein>
<keyword evidence="5" id="KW-0413">Isomerase</keyword>
<dbReference type="GO" id="GO:0005524">
    <property type="term" value="F:ATP binding"/>
    <property type="evidence" value="ECO:0007669"/>
    <property type="project" value="UniProtKB-UniRule"/>
</dbReference>
<comment type="catalytic activity">
    <reaction evidence="8">
        <text>ATP + H2O = ADP + phosphate + H(+)</text>
        <dbReference type="Rhea" id="RHEA:13065"/>
        <dbReference type="ChEBI" id="CHEBI:15377"/>
        <dbReference type="ChEBI" id="CHEBI:15378"/>
        <dbReference type="ChEBI" id="CHEBI:30616"/>
        <dbReference type="ChEBI" id="CHEBI:43474"/>
        <dbReference type="ChEBI" id="CHEBI:456216"/>
        <dbReference type="EC" id="5.6.2.4"/>
    </reaction>
</comment>
<evidence type="ECO:0000256" key="1">
    <source>
        <dbReference type="ARBA" id="ARBA00022741"/>
    </source>
</evidence>
<gene>
    <name evidence="12" type="ORF">ZYGR_0AG02640</name>
</gene>
<evidence type="ECO:0000256" key="5">
    <source>
        <dbReference type="ARBA" id="ARBA00023235"/>
    </source>
</evidence>
<evidence type="ECO:0000256" key="4">
    <source>
        <dbReference type="ARBA" id="ARBA00022840"/>
    </source>
</evidence>